<keyword evidence="6 7" id="KW-0472">Membrane</keyword>
<sequence length="307" mass="34644">MPQKKGLFARRNNHASLATRRRSLTGWAFLLPAAILIGIMSFYPMIEAFILSLKTGRGSRLNFADPLWFNYERLINDEIFLLTLRNTFIYLAIQVPIMLLTALGLSVLLNDPRLRFKGLWRTMIFLPCAVGLVSYSLVFRTMFASDGFVNDVLLGLRIIDAPINWLGQTGTAQFVIILGLLWRWTGYNMVFFLAGLQNIERSTIEAAYIDGAGPIKTFWYVIVPQLKPMIILTAIMSTNGTLQLFDESWNLTRGGPAYTSMTMSHYLYELSFLKNPNVGYGSAISYAILLMVAVLALIQMKVGDKRD</sequence>
<proteinExistence type="inferred from homology"/>
<dbReference type="AlphaFoldDB" id="A0A1Q5PWV2"/>
<keyword evidence="10" id="KW-1185">Reference proteome</keyword>
<dbReference type="EMBL" id="MQVS01000003">
    <property type="protein sequence ID" value="OKL52037.1"/>
    <property type="molecule type" value="Genomic_DNA"/>
</dbReference>
<feature type="transmembrane region" description="Helical" evidence="7">
    <location>
        <begin position="24"/>
        <end position="46"/>
    </location>
</feature>
<feature type="domain" description="ABC transmembrane type-1" evidence="8">
    <location>
        <begin position="84"/>
        <end position="301"/>
    </location>
</feature>
<evidence type="ECO:0000256" key="7">
    <source>
        <dbReference type="RuleBase" id="RU363032"/>
    </source>
</evidence>
<organism evidence="9 10">
    <name type="scientific">Buchananella hordeovulneris</name>
    <dbReference type="NCBI Taxonomy" id="52770"/>
    <lineage>
        <taxon>Bacteria</taxon>
        <taxon>Bacillati</taxon>
        <taxon>Actinomycetota</taxon>
        <taxon>Actinomycetes</taxon>
        <taxon>Actinomycetales</taxon>
        <taxon>Actinomycetaceae</taxon>
        <taxon>Buchananella</taxon>
    </lineage>
</organism>
<feature type="transmembrane region" description="Helical" evidence="7">
    <location>
        <begin position="122"/>
        <end position="143"/>
    </location>
</feature>
<evidence type="ECO:0000313" key="10">
    <source>
        <dbReference type="Proteomes" id="UP000185612"/>
    </source>
</evidence>
<evidence type="ECO:0000256" key="5">
    <source>
        <dbReference type="ARBA" id="ARBA00022989"/>
    </source>
</evidence>
<dbReference type="SUPFAM" id="SSF161098">
    <property type="entry name" value="MetI-like"/>
    <property type="match status" value="1"/>
</dbReference>
<dbReference type="InParanoid" id="A0A1Q5PWV2"/>
<keyword evidence="4 7" id="KW-0812">Transmembrane</keyword>
<protein>
    <submittedName>
        <fullName evidence="9">Lactose ABC transporter permease</fullName>
    </submittedName>
</protein>
<evidence type="ECO:0000256" key="6">
    <source>
        <dbReference type="ARBA" id="ARBA00023136"/>
    </source>
</evidence>
<evidence type="ECO:0000259" key="8">
    <source>
        <dbReference type="PROSITE" id="PS50928"/>
    </source>
</evidence>
<feature type="transmembrane region" description="Helical" evidence="7">
    <location>
        <begin position="174"/>
        <end position="196"/>
    </location>
</feature>
<evidence type="ECO:0000256" key="1">
    <source>
        <dbReference type="ARBA" id="ARBA00004651"/>
    </source>
</evidence>
<comment type="caution">
    <text evidence="9">The sequence shown here is derived from an EMBL/GenBank/DDBJ whole genome shotgun (WGS) entry which is preliminary data.</text>
</comment>
<dbReference type="PANTHER" id="PTHR30193:SF37">
    <property type="entry name" value="INNER MEMBRANE ABC TRANSPORTER PERMEASE PROTEIN YCJO"/>
    <property type="match status" value="1"/>
</dbReference>
<evidence type="ECO:0000313" key="9">
    <source>
        <dbReference type="EMBL" id="OKL52037.1"/>
    </source>
</evidence>
<comment type="similarity">
    <text evidence="7">Belongs to the binding-protein-dependent transport system permease family.</text>
</comment>
<dbReference type="Pfam" id="PF00528">
    <property type="entry name" value="BPD_transp_1"/>
    <property type="match status" value="1"/>
</dbReference>
<dbReference type="GO" id="GO:0005886">
    <property type="term" value="C:plasma membrane"/>
    <property type="evidence" value="ECO:0007669"/>
    <property type="project" value="UniProtKB-SubCell"/>
</dbReference>
<reference evidence="10" key="1">
    <citation type="submission" date="2016-12" db="EMBL/GenBank/DDBJ databases">
        <authorList>
            <person name="Meng X."/>
        </authorList>
    </citation>
    <scope>NUCLEOTIDE SEQUENCE [LARGE SCALE GENOMIC DNA]</scope>
    <source>
        <strain evidence="10">DSM 20732</strain>
    </source>
</reference>
<feature type="transmembrane region" description="Helical" evidence="7">
    <location>
        <begin position="278"/>
        <end position="298"/>
    </location>
</feature>
<feature type="transmembrane region" description="Helical" evidence="7">
    <location>
        <begin position="217"/>
        <end position="236"/>
    </location>
</feature>
<evidence type="ECO:0000256" key="2">
    <source>
        <dbReference type="ARBA" id="ARBA00022448"/>
    </source>
</evidence>
<dbReference type="InterPro" id="IPR035906">
    <property type="entry name" value="MetI-like_sf"/>
</dbReference>
<dbReference type="STRING" id="52770.BSZ40_03675"/>
<dbReference type="InterPro" id="IPR000515">
    <property type="entry name" value="MetI-like"/>
</dbReference>
<dbReference type="PROSITE" id="PS50928">
    <property type="entry name" value="ABC_TM1"/>
    <property type="match status" value="1"/>
</dbReference>
<dbReference type="Gene3D" id="1.10.3720.10">
    <property type="entry name" value="MetI-like"/>
    <property type="match status" value="1"/>
</dbReference>
<name>A0A1Q5PWV2_9ACTO</name>
<gene>
    <name evidence="9" type="ORF">BSZ40_03675</name>
</gene>
<dbReference type="Proteomes" id="UP000185612">
    <property type="component" value="Unassembled WGS sequence"/>
</dbReference>
<keyword evidence="5 7" id="KW-1133">Transmembrane helix</keyword>
<feature type="transmembrane region" description="Helical" evidence="7">
    <location>
        <begin position="88"/>
        <end position="110"/>
    </location>
</feature>
<dbReference type="CDD" id="cd06261">
    <property type="entry name" value="TM_PBP2"/>
    <property type="match status" value="1"/>
</dbReference>
<keyword evidence="3" id="KW-1003">Cell membrane</keyword>
<accession>A0A1Q5PWV2</accession>
<evidence type="ECO:0000256" key="3">
    <source>
        <dbReference type="ARBA" id="ARBA00022475"/>
    </source>
</evidence>
<evidence type="ECO:0000256" key="4">
    <source>
        <dbReference type="ARBA" id="ARBA00022692"/>
    </source>
</evidence>
<keyword evidence="2 7" id="KW-0813">Transport</keyword>
<dbReference type="InterPro" id="IPR051393">
    <property type="entry name" value="ABC_transporter_permease"/>
</dbReference>
<dbReference type="GO" id="GO:0055085">
    <property type="term" value="P:transmembrane transport"/>
    <property type="evidence" value="ECO:0007669"/>
    <property type="project" value="InterPro"/>
</dbReference>
<comment type="subcellular location">
    <subcellularLocation>
        <location evidence="1 7">Cell membrane</location>
        <topology evidence="1 7">Multi-pass membrane protein</topology>
    </subcellularLocation>
</comment>
<dbReference type="PANTHER" id="PTHR30193">
    <property type="entry name" value="ABC TRANSPORTER PERMEASE PROTEIN"/>
    <property type="match status" value="1"/>
</dbReference>